<feature type="transmembrane region" description="Helical" evidence="6">
    <location>
        <begin position="38"/>
        <end position="57"/>
    </location>
</feature>
<dbReference type="Pfam" id="PF01040">
    <property type="entry name" value="UbiA"/>
    <property type="match status" value="1"/>
</dbReference>
<gene>
    <name evidence="7" type="primary">eboC</name>
    <name evidence="7" type="ORF">H9853_08220</name>
</gene>
<organism evidence="7 8">
    <name type="scientific">Candidatus Sphingobacterium stercoripullorum</name>
    <dbReference type="NCBI Taxonomy" id="2838759"/>
    <lineage>
        <taxon>Bacteria</taxon>
        <taxon>Pseudomonadati</taxon>
        <taxon>Bacteroidota</taxon>
        <taxon>Sphingobacteriia</taxon>
        <taxon>Sphingobacteriales</taxon>
        <taxon>Sphingobacteriaceae</taxon>
        <taxon>Sphingobacterium</taxon>
    </lineage>
</organism>
<evidence type="ECO:0000256" key="6">
    <source>
        <dbReference type="SAM" id="Phobius"/>
    </source>
</evidence>
<dbReference type="PANTHER" id="PTHR42723">
    <property type="entry name" value="CHLOROPHYLL SYNTHASE"/>
    <property type="match status" value="1"/>
</dbReference>
<dbReference type="GO" id="GO:0016765">
    <property type="term" value="F:transferase activity, transferring alkyl or aryl (other than methyl) groups"/>
    <property type="evidence" value="ECO:0007669"/>
    <property type="project" value="InterPro"/>
</dbReference>
<dbReference type="InterPro" id="IPR000537">
    <property type="entry name" value="UbiA_prenyltransferase"/>
</dbReference>
<dbReference type="InterPro" id="IPR044878">
    <property type="entry name" value="UbiA_sf"/>
</dbReference>
<reference evidence="7" key="1">
    <citation type="journal article" date="2021" name="PeerJ">
        <title>Extensive microbial diversity within the chicken gut microbiome revealed by metagenomics and culture.</title>
        <authorList>
            <person name="Gilroy R."/>
            <person name="Ravi A."/>
            <person name="Getino M."/>
            <person name="Pursley I."/>
            <person name="Horton D.L."/>
            <person name="Alikhan N.F."/>
            <person name="Baker D."/>
            <person name="Gharbi K."/>
            <person name="Hall N."/>
            <person name="Watson M."/>
            <person name="Adriaenssens E.M."/>
            <person name="Foster-Nyarko E."/>
            <person name="Jarju S."/>
            <person name="Secka A."/>
            <person name="Antonio M."/>
            <person name="Oren A."/>
            <person name="Chaudhuri R.R."/>
            <person name="La Ragione R."/>
            <person name="Hildebrand F."/>
            <person name="Pallen M.J."/>
        </authorList>
    </citation>
    <scope>NUCLEOTIDE SEQUENCE</scope>
    <source>
        <strain evidence="7">1719</strain>
    </source>
</reference>
<keyword evidence="2" id="KW-1003">Cell membrane</keyword>
<keyword evidence="5 6" id="KW-0472">Membrane</keyword>
<keyword evidence="3 6" id="KW-0812">Transmembrane</keyword>
<feature type="transmembrane region" description="Helical" evidence="6">
    <location>
        <begin position="12"/>
        <end position="32"/>
    </location>
</feature>
<dbReference type="EMBL" id="DXEZ01000225">
    <property type="protein sequence ID" value="HIX54996.1"/>
    <property type="molecule type" value="Genomic_DNA"/>
</dbReference>
<dbReference type="Proteomes" id="UP000824156">
    <property type="component" value="Unassembled WGS sequence"/>
</dbReference>
<evidence type="ECO:0000256" key="3">
    <source>
        <dbReference type="ARBA" id="ARBA00022692"/>
    </source>
</evidence>
<evidence type="ECO:0000256" key="1">
    <source>
        <dbReference type="ARBA" id="ARBA00004141"/>
    </source>
</evidence>
<evidence type="ECO:0000256" key="4">
    <source>
        <dbReference type="ARBA" id="ARBA00022989"/>
    </source>
</evidence>
<dbReference type="CDD" id="cd13964">
    <property type="entry name" value="PT_UbiA_1"/>
    <property type="match status" value="1"/>
</dbReference>
<dbReference type="AlphaFoldDB" id="A0A9D1W9B3"/>
<feature type="transmembrane region" description="Helical" evidence="6">
    <location>
        <begin position="154"/>
        <end position="175"/>
    </location>
</feature>
<dbReference type="GO" id="GO:0016020">
    <property type="term" value="C:membrane"/>
    <property type="evidence" value="ECO:0007669"/>
    <property type="project" value="UniProtKB-SubCell"/>
</dbReference>
<evidence type="ECO:0000313" key="7">
    <source>
        <dbReference type="EMBL" id="HIX54996.1"/>
    </source>
</evidence>
<protein>
    <submittedName>
        <fullName evidence="7">UbiA-like protein EboC</fullName>
    </submittedName>
</protein>
<dbReference type="PANTHER" id="PTHR42723:SF1">
    <property type="entry name" value="CHLOROPHYLL SYNTHASE, CHLOROPLASTIC"/>
    <property type="match status" value="1"/>
</dbReference>
<feature type="transmembrane region" description="Helical" evidence="6">
    <location>
        <begin position="253"/>
        <end position="283"/>
    </location>
</feature>
<keyword evidence="4 6" id="KW-1133">Transmembrane helix</keyword>
<name>A0A9D1W9B3_9SPHI</name>
<proteinExistence type="predicted"/>
<dbReference type="NCBIfam" id="NF035940">
    <property type="entry name" value="prenyl_rel_EboC"/>
    <property type="match status" value="1"/>
</dbReference>
<comment type="subcellular location">
    <subcellularLocation>
        <location evidence="1">Membrane</location>
        <topology evidence="1">Multi-pass membrane protein</topology>
    </subcellularLocation>
</comment>
<sequence length="289" mass="31280">MRNYLQLIRPANVLTALTDVLAGYALALLLAGAENVNMQVIFLILASMCLYAGGIVFNDIFDLELDKVERPERLLPRGIISLKSATIFGISLFAAGIALSAIVSSLSVILAIAIAGACLVYDKWAKHHTFLGPVVMGCCRGLNLLLGMSMLASLYFPVSYLFFVPVVYIAAVTHISQGEVYGNNRNALRLSGLLYLLIIGVISYLAYIYGQVLSGLFILAFAVMIFSPLLKALKSPEPPLIKKAVKAGVLGLIWMNAAWVSLAGFFMLASFIVLLLPVCLWLGKRFAVT</sequence>
<accession>A0A9D1W9B3</accession>
<feature type="transmembrane region" description="Helical" evidence="6">
    <location>
        <begin position="101"/>
        <end position="121"/>
    </location>
</feature>
<dbReference type="InterPro" id="IPR050475">
    <property type="entry name" value="Prenyltransferase_related"/>
</dbReference>
<evidence type="ECO:0000256" key="5">
    <source>
        <dbReference type="ARBA" id="ARBA00023136"/>
    </source>
</evidence>
<reference evidence="7" key="2">
    <citation type="submission" date="2021-04" db="EMBL/GenBank/DDBJ databases">
        <authorList>
            <person name="Gilroy R."/>
        </authorList>
    </citation>
    <scope>NUCLEOTIDE SEQUENCE</scope>
    <source>
        <strain evidence="7">1719</strain>
    </source>
</reference>
<evidence type="ECO:0000313" key="8">
    <source>
        <dbReference type="Proteomes" id="UP000824156"/>
    </source>
</evidence>
<dbReference type="Gene3D" id="1.10.357.140">
    <property type="entry name" value="UbiA prenyltransferase"/>
    <property type="match status" value="1"/>
</dbReference>
<evidence type="ECO:0000256" key="2">
    <source>
        <dbReference type="ARBA" id="ARBA00022475"/>
    </source>
</evidence>
<feature type="transmembrane region" description="Helical" evidence="6">
    <location>
        <begin position="213"/>
        <end position="233"/>
    </location>
</feature>
<comment type="caution">
    <text evidence="7">The sequence shown here is derived from an EMBL/GenBank/DDBJ whole genome shotgun (WGS) entry which is preliminary data.</text>
</comment>